<dbReference type="AlphaFoldDB" id="A0AAD1XVD1"/>
<comment type="subcellular location">
    <subcellularLocation>
        <location evidence="1">Cytoplasm</location>
    </subcellularLocation>
</comment>
<dbReference type="Pfam" id="PF13417">
    <property type="entry name" value="GST_N_3"/>
    <property type="match status" value="1"/>
</dbReference>
<gene>
    <name evidence="5" type="ORF">ECRASSUSDP1_LOCUS21495</name>
</gene>
<evidence type="ECO:0000259" key="3">
    <source>
        <dbReference type="PROSITE" id="PS50404"/>
    </source>
</evidence>
<dbReference type="Gene3D" id="3.40.30.10">
    <property type="entry name" value="Glutaredoxin"/>
    <property type="match status" value="1"/>
</dbReference>
<protein>
    <recommendedName>
        <fullName evidence="7">Glutathione S-transferase</fullName>
    </recommendedName>
</protein>
<dbReference type="PANTHER" id="PTHR43917:SF8">
    <property type="entry name" value="GH16740P-RELATED"/>
    <property type="match status" value="1"/>
</dbReference>
<dbReference type="InterPro" id="IPR051369">
    <property type="entry name" value="GST_Theta"/>
</dbReference>
<organism evidence="5 6">
    <name type="scientific">Euplotes crassus</name>
    <dbReference type="NCBI Taxonomy" id="5936"/>
    <lineage>
        <taxon>Eukaryota</taxon>
        <taxon>Sar</taxon>
        <taxon>Alveolata</taxon>
        <taxon>Ciliophora</taxon>
        <taxon>Intramacronucleata</taxon>
        <taxon>Spirotrichea</taxon>
        <taxon>Hypotrichia</taxon>
        <taxon>Euplotida</taxon>
        <taxon>Euplotidae</taxon>
        <taxon>Moneuplotes</taxon>
    </lineage>
</organism>
<accession>A0AAD1XVD1</accession>
<dbReference type="InterPro" id="IPR040079">
    <property type="entry name" value="Glutathione_S-Trfase"/>
</dbReference>
<evidence type="ECO:0000313" key="6">
    <source>
        <dbReference type="Proteomes" id="UP001295684"/>
    </source>
</evidence>
<feature type="domain" description="GST C-terminal" evidence="4">
    <location>
        <begin position="89"/>
        <end position="218"/>
    </location>
</feature>
<dbReference type="GO" id="GO:0006749">
    <property type="term" value="P:glutathione metabolic process"/>
    <property type="evidence" value="ECO:0007669"/>
    <property type="project" value="TreeGrafter"/>
</dbReference>
<dbReference type="InterPro" id="IPR004045">
    <property type="entry name" value="Glutathione_S-Trfase_N"/>
</dbReference>
<evidence type="ECO:0000259" key="4">
    <source>
        <dbReference type="PROSITE" id="PS50405"/>
    </source>
</evidence>
<dbReference type="InterPro" id="IPR004046">
    <property type="entry name" value="GST_C"/>
</dbReference>
<dbReference type="SUPFAM" id="SSF52833">
    <property type="entry name" value="Thioredoxin-like"/>
    <property type="match status" value="1"/>
</dbReference>
<keyword evidence="2" id="KW-0963">Cytoplasm</keyword>
<evidence type="ECO:0000256" key="2">
    <source>
        <dbReference type="ARBA" id="ARBA00022490"/>
    </source>
</evidence>
<proteinExistence type="predicted"/>
<dbReference type="SFLD" id="SFLDS00019">
    <property type="entry name" value="Glutathione_Transferase_(cytos"/>
    <property type="match status" value="1"/>
</dbReference>
<comment type="caution">
    <text evidence="5">The sequence shown here is derived from an EMBL/GenBank/DDBJ whole genome shotgun (WGS) entry which is preliminary data.</text>
</comment>
<dbReference type="PANTHER" id="PTHR43917">
    <property type="match status" value="1"/>
</dbReference>
<evidence type="ECO:0008006" key="7">
    <source>
        <dbReference type="Google" id="ProtNLM"/>
    </source>
</evidence>
<dbReference type="InterPro" id="IPR036249">
    <property type="entry name" value="Thioredoxin-like_sf"/>
</dbReference>
<dbReference type="GO" id="GO:0004364">
    <property type="term" value="F:glutathione transferase activity"/>
    <property type="evidence" value="ECO:0007669"/>
    <property type="project" value="TreeGrafter"/>
</dbReference>
<dbReference type="EMBL" id="CAMPGE010021977">
    <property type="protein sequence ID" value="CAI2380068.1"/>
    <property type="molecule type" value="Genomic_DNA"/>
</dbReference>
<dbReference type="Gene3D" id="1.20.1050.10">
    <property type="match status" value="1"/>
</dbReference>
<name>A0AAD1XVD1_EUPCR</name>
<evidence type="ECO:0000313" key="5">
    <source>
        <dbReference type="EMBL" id="CAI2380068.1"/>
    </source>
</evidence>
<sequence length="218" mass="25171">MSLKIWYDPFSQPCRAVKFVLNKLGVEYETVEIAVVKDTRTEDFKKNVNPNGTVPTVHHDDLQIYESSTAIRYLLDTFEGDETLLPRTDLKQRAKVDYWLDWNNTIGRPAIEKPLKEIGIKPKVFGFPDPSEEEKKELLENMHTALAYIELNLEGKSYLTGENLTVGDVQVYNEVFETKTVLSLTYEEYPNILAWLERVGEDEEIKALNEAMHKRLEG</sequence>
<dbReference type="GO" id="GO:0005737">
    <property type="term" value="C:cytoplasm"/>
    <property type="evidence" value="ECO:0007669"/>
    <property type="project" value="UniProtKB-SubCell"/>
</dbReference>
<dbReference type="Proteomes" id="UP001295684">
    <property type="component" value="Unassembled WGS sequence"/>
</dbReference>
<dbReference type="InterPro" id="IPR010987">
    <property type="entry name" value="Glutathione-S-Trfase_C-like"/>
</dbReference>
<dbReference type="PROSITE" id="PS50405">
    <property type="entry name" value="GST_CTER"/>
    <property type="match status" value="1"/>
</dbReference>
<dbReference type="Pfam" id="PF00043">
    <property type="entry name" value="GST_C"/>
    <property type="match status" value="1"/>
</dbReference>
<reference evidence="5" key="1">
    <citation type="submission" date="2023-07" db="EMBL/GenBank/DDBJ databases">
        <authorList>
            <consortium name="AG Swart"/>
            <person name="Singh M."/>
            <person name="Singh A."/>
            <person name="Seah K."/>
            <person name="Emmerich C."/>
        </authorList>
    </citation>
    <scope>NUCLEOTIDE SEQUENCE</scope>
    <source>
        <strain evidence="5">DP1</strain>
    </source>
</reference>
<evidence type="ECO:0000256" key="1">
    <source>
        <dbReference type="ARBA" id="ARBA00004496"/>
    </source>
</evidence>
<feature type="domain" description="GST N-terminal" evidence="3">
    <location>
        <begin position="1"/>
        <end position="82"/>
    </location>
</feature>
<dbReference type="PROSITE" id="PS50404">
    <property type="entry name" value="GST_NTER"/>
    <property type="match status" value="1"/>
</dbReference>
<dbReference type="InterPro" id="IPR036282">
    <property type="entry name" value="Glutathione-S-Trfase_C_sf"/>
</dbReference>
<dbReference type="SFLD" id="SFLDG00358">
    <property type="entry name" value="Main_(cytGST)"/>
    <property type="match status" value="1"/>
</dbReference>
<keyword evidence="6" id="KW-1185">Reference proteome</keyword>
<dbReference type="SUPFAM" id="SSF47616">
    <property type="entry name" value="GST C-terminal domain-like"/>
    <property type="match status" value="1"/>
</dbReference>